<dbReference type="EMBL" id="JAPFFF010000042">
    <property type="protein sequence ID" value="KAK8841229.1"/>
    <property type="molecule type" value="Genomic_DNA"/>
</dbReference>
<feature type="compositionally biased region" description="Low complexity" evidence="1">
    <location>
        <begin position="35"/>
        <end position="62"/>
    </location>
</feature>
<feature type="compositionally biased region" description="Basic and acidic residues" evidence="1">
    <location>
        <begin position="110"/>
        <end position="121"/>
    </location>
</feature>
<reference evidence="2 3" key="1">
    <citation type="submission" date="2024-04" db="EMBL/GenBank/DDBJ databases">
        <title>Tritrichomonas musculus Genome.</title>
        <authorList>
            <person name="Alves-Ferreira E."/>
            <person name="Grigg M."/>
            <person name="Lorenzi H."/>
            <person name="Galac M."/>
        </authorList>
    </citation>
    <scope>NUCLEOTIDE SEQUENCE [LARGE SCALE GENOMIC DNA]</scope>
    <source>
        <strain evidence="2 3">EAF2021</strain>
    </source>
</reference>
<gene>
    <name evidence="2" type="ORF">M9Y10_027429</name>
</gene>
<feature type="compositionally biased region" description="Basic and acidic residues" evidence="1">
    <location>
        <begin position="91"/>
        <end position="101"/>
    </location>
</feature>
<organism evidence="2 3">
    <name type="scientific">Tritrichomonas musculus</name>
    <dbReference type="NCBI Taxonomy" id="1915356"/>
    <lineage>
        <taxon>Eukaryota</taxon>
        <taxon>Metamonada</taxon>
        <taxon>Parabasalia</taxon>
        <taxon>Tritrichomonadida</taxon>
        <taxon>Tritrichomonadidae</taxon>
        <taxon>Tritrichomonas</taxon>
    </lineage>
</organism>
<name>A0ABR2H4S4_9EUKA</name>
<accession>A0ABR2H4S4</accession>
<evidence type="ECO:0000313" key="3">
    <source>
        <dbReference type="Proteomes" id="UP001470230"/>
    </source>
</evidence>
<feature type="region of interest" description="Disordered" evidence="1">
    <location>
        <begin position="1"/>
        <end position="136"/>
    </location>
</feature>
<dbReference type="Proteomes" id="UP001470230">
    <property type="component" value="Unassembled WGS sequence"/>
</dbReference>
<protein>
    <submittedName>
        <fullName evidence="2">Uncharacterized protein</fullName>
    </submittedName>
</protein>
<comment type="caution">
    <text evidence="2">The sequence shown here is derived from an EMBL/GenBank/DDBJ whole genome shotgun (WGS) entry which is preliminary data.</text>
</comment>
<sequence>MNDKLQTDEIDQPTPIEIDDVDSPDDTKSATRIMKSGNSKGSPGNNSKSNELSSSNNKISSKTFSFTESSIRSKKKNITKTKISDNLQNIKNKDEVNHTDKNQLQNLNETKQRKNDEENQKENSYNTNSTDSEVEVDFSTSDKKIKNDQEFELKLFSAASSSSFTRIKKVRYEVEQIKNFISQETKRLENEEYELSINNRLRSEITFIATAPRCSVRTKLFKMGFL</sequence>
<evidence type="ECO:0000256" key="1">
    <source>
        <dbReference type="SAM" id="MobiDB-lite"/>
    </source>
</evidence>
<keyword evidence="3" id="KW-1185">Reference proteome</keyword>
<feature type="compositionally biased region" description="Polar residues" evidence="1">
    <location>
        <begin position="122"/>
        <end position="131"/>
    </location>
</feature>
<evidence type="ECO:0000313" key="2">
    <source>
        <dbReference type="EMBL" id="KAK8841229.1"/>
    </source>
</evidence>
<proteinExistence type="predicted"/>